<keyword evidence="4" id="KW-0597">Phosphoprotein</keyword>
<evidence type="ECO:0000259" key="14">
    <source>
        <dbReference type="Pfam" id="PF01764"/>
    </source>
</evidence>
<dbReference type="GO" id="GO:0012505">
    <property type="term" value="C:endomembrane system"/>
    <property type="evidence" value="ECO:0007669"/>
    <property type="project" value="UniProtKB-SubCell"/>
</dbReference>
<sequence length="720" mass="80620">MRIEAQHRHTTPKQKRRQLLRRLFQRSWMPYAETSRLPWMANISLLMLLFFLVVNGQNSLYDQGCQGVLGFTPFRSTAVSISFKRNYYKLPKIRTSALTTKTTTTTSGLFQSISIGTTIDSNNNDKKKPIQSNDGNDRGTVVPISKRILVGRVLLFLGVFFGGYRIGMQRAGSVLVDGAMKTAQKTSSSRFPLVAWILALVLVRDFWRIIPAWLKPKLFLRASSDIQVLLGIKTQQQATEELATAAKSEDSSDDLSDFTTLFGKLGTIQSVLQSRLPYDEDGKPSFNLRASFFEVLKLTRQIKAARIGKRDEFYQNSGQPATLEDMDQLGELMEYADWAYDEADKPLKELLEDKGYILLKHDKTTVPGYLGHYVAIPRDKSNKTALIGVKGTSGLEDMITDMCGAAVDVQLERPYYKYGDEKTATNLRAHEGIMIGTRRLANDLQPFVENLLLPQGYKIVVVGHSLGAAAAALLGVLLRSKIPDLQEGDTEEGPSNKWMQIYAFASPPSLDLDNALNTMPFVTTVVNNCDIITRCNVSPLSATVDVLKVVNDKVESTKELQKKVKRNWKFWKNDPKEAAEQVVEEDPEGDIPPSQQLLSDADELMKAVSNATEAVTKNDDKDHLYVPGRVILMYDEWSHHSNETVDDKSKSTDEAAVEEEQYANHVADRAIVCNGTAQPLQYIEFDSRLLEDHMTEDYKSSIRKVTSALQKNSTMSGNNT</sequence>
<evidence type="ECO:0000256" key="11">
    <source>
        <dbReference type="ARBA" id="ARBA00023098"/>
    </source>
</evidence>
<reference evidence="15" key="2">
    <citation type="submission" date="2021-04" db="EMBL/GenBank/DDBJ databases">
        <authorList>
            <person name="Podell S."/>
        </authorList>
    </citation>
    <scope>NUCLEOTIDE SEQUENCE</scope>
    <source>
        <strain evidence="15">Hildebrandi</strain>
    </source>
</reference>
<dbReference type="PANTHER" id="PTHR45792:SF8">
    <property type="entry name" value="DIACYLGLYCEROL LIPASE-ALPHA"/>
    <property type="match status" value="1"/>
</dbReference>
<evidence type="ECO:0000256" key="8">
    <source>
        <dbReference type="ARBA" id="ARBA00022837"/>
    </source>
</evidence>
<feature type="transmembrane region" description="Helical" evidence="13">
    <location>
        <begin position="37"/>
        <end position="54"/>
    </location>
</feature>
<dbReference type="GO" id="GO:0005886">
    <property type="term" value="C:plasma membrane"/>
    <property type="evidence" value="ECO:0007669"/>
    <property type="project" value="UniProtKB-SubCell"/>
</dbReference>
<dbReference type="GO" id="GO:0016298">
    <property type="term" value="F:lipase activity"/>
    <property type="evidence" value="ECO:0007669"/>
    <property type="project" value="TreeGrafter"/>
</dbReference>
<dbReference type="GO" id="GO:0016042">
    <property type="term" value="P:lipid catabolic process"/>
    <property type="evidence" value="ECO:0007669"/>
    <property type="project" value="UniProtKB-KW"/>
</dbReference>
<feature type="transmembrane region" description="Helical" evidence="13">
    <location>
        <begin position="148"/>
        <end position="167"/>
    </location>
</feature>
<keyword evidence="5 13" id="KW-0812">Transmembrane</keyword>
<evidence type="ECO:0000256" key="4">
    <source>
        <dbReference type="ARBA" id="ARBA00022553"/>
    </source>
</evidence>
<evidence type="ECO:0000256" key="7">
    <source>
        <dbReference type="ARBA" id="ARBA00022801"/>
    </source>
</evidence>
<keyword evidence="11" id="KW-0443">Lipid metabolism</keyword>
<evidence type="ECO:0000256" key="2">
    <source>
        <dbReference type="ARBA" id="ARBA00004236"/>
    </source>
</evidence>
<keyword evidence="3" id="KW-1003">Cell membrane</keyword>
<dbReference type="GO" id="GO:0046872">
    <property type="term" value="F:metal ion binding"/>
    <property type="evidence" value="ECO:0007669"/>
    <property type="project" value="UniProtKB-KW"/>
</dbReference>
<dbReference type="InterPro" id="IPR052214">
    <property type="entry name" value="DAG_Lipase-Related"/>
</dbReference>
<feature type="transmembrane region" description="Helical" evidence="13">
    <location>
        <begin position="187"/>
        <end position="207"/>
    </location>
</feature>
<dbReference type="PANTHER" id="PTHR45792">
    <property type="entry name" value="DIACYLGLYCEROL LIPASE HOMOLOG-RELATED"/>
    <property type="match status" value="1"/>
</dbReference>
<dbReference type="AlphaFoldDB" id="A0A9K3PZ78"/>
<evidence type="ECO:0000313" key="16">
    <source>
        <dbReference type="Proteomes" id="UP000693970"/>
    </source>
</evidence>
<organism evidence="15 16">
    <name type="scientific">Nitzschia inconspicua</name>
    <dbReference type="NCBI Taxonomy" id="303405"/>
    <lineage>
        <taxon>Eukaryota</taxon>
        <taxon>Sar</taxon>
        <taxon>Stramenopiles</taxon>
        <taxon>Ochrophyta</taxon>
        <taxon>Bacillariophyta</taxon>
        <taxon>Bacillariophyceae</taxon>
        <taxon>Bacillariophycidae</taxon>
        <taxon>Bacillariales</taxon>
        <taxon>Bacillariaceae</taxon>
        <taxon>Nitzschia</taxon>
    </lineage>
</organism>
<dbReference type="EMBL" id="JAGRRH010000009">
    <property type="protein sequence ID" value="KAG7365517.1"/>
    <property type="molecule type" value="Genomic_DNA"/>
</dbReference>
<evidence type="ECO:0000256" key="5">
    <source>
        <dbReference type="ARBA" id="ARBA00022692"/>
    </source>
</evidence>
<dbReference type="InterPro" id="IPR002921">
    <property type="entry name" value="Fungal_lipase-type"/>
</dbReference>
<gene>
    <name evidence="15" type="ORF">IV203_038721</name>
</gene>
<evidence type="ECO:0000256" key="13">
    <source>
        <dbReference type="SAM" id="Phobius"/>
    </source>
</evidence>
<keyword evidence="8" id="KW-0106">Calcium</keyword>
<evidence type="ECO:0000256" key="1">
    <source>
        <dbReference type="ARBA" id="ARBA00004127"/>
    </source>
</evidence>
<evidence type="ECO:0000256" key="6">
    <source>
        <dbReference type="ARBA" id="ARBA00022723"/>
    </source>
</evidence>
<keyword evidence="7" id="KW-0378">Hydrolase</keyword>
<accession>A0A9K3PZ78</accession>
<keyword evidence="12 13" id="KW-0472">Membrane</keyword>
<name>A0A9K3PZ78_9STRA</name>
<dbReference type="OrthoDB" id="45753at2759"/>
<reference evidence="15" key="1">
    <citation type="journal article" date="2021" name="Sci. Rep.">
        <title>Diploid genomic architecture of Nitzschia inconspicua, an elite biomass production diatom.</title>
        <authorList>
            <person name="Oliver A."/>
            <person name="Podell S."/>
            <person name="Pinowska A."/>
            <person name="Traller J.C."/>
            <person name="Smith S.R."/>
            <person name="McClure R."/>
            <person name="Beliaev A."/>
            <person name="Bohutskyi P."/>
            <person name="Hill E.A."/>
            <person name="Rabines A."/>
            <person name="Zheng H."/>
            <person name="Allen L.Z."/>
            <person name="Kuo A."/>
            <person name="Grigoriev I.V."/>
            <person name="Allen A.E."/>
            <person name="Hazlebeck D."/>
            <person name="Allen E.E."/>
        </authorList>
    </citation>
    <scope>NUCLEOTIDE SEQUENCE</scope>
    <source>
        <strain evidence="15">Hildebrandi</strain>
    </source>
</reference>
<keyword evidence="10 13" id="KW-1133">Transmembrane helix</keyword>
<dbReference type="Proteomes" id="UP000693970">
    <property type="component" value="Unassembled WGS sequence"/>
</dbReference>
<evidence type="ECO:0000256" key="3">
    <source>
        <dbReference type="ARBA" id="ARBA00022475"/>
    </source>
</evidence>
<evidence type="ECO:0000256" key="10">
    <source>
        <dbReference type="ARBA" id="ARBA00022989"/>
    </source>
</evidence>
<proteinExistence type="predicted"/>
<keyword evidence="6" id="KW-0479">Metal-binding</keyword>
<keyword evidence="9" id="KW-0442">Lipid degradation</keyword>
<evidence type="ECO:0000256" key="9">
    <source>
        <dbReference type="ARBA" id="ARBA00022963"/>
    </source>
</evidence>
<keyword evidence="16" id="KW-1185">Reference proteome</keyword>
<comment type="caution">
    <text evidence="15">The sequence shown here is derived from an EMBL/GenBank/DDBJ whole genome shotgun (WGS) entry which is preliminary data.</text>
</comment>
<evidence type="ECO:0000256" key="12">
    <source>
        <dbReference type="ARBA" id="ARBA00023136"/>
    </source>
</evidence>
<protein>
    <submittedName>
        <fullName evidence="15">Lipase class 3</fullName>
    </submittedName>
</protein>
<feature type="domain" description="Fungal lipase-type" evidence="14">
    <location>
        <begin position="387"/>
        <end position="535"/>
    </location>
</feature>
<comment type="subcellular location">
    <subcellularLocation>
        <location evidence="2">Cell membrane</location>
    </subcellularLocation>
    <subcellularLocation>
        <location evidence="1">Endomembrane system</location>
        <topology evidence="1">Multi-pass membrane protein</topology>
    </subcellularLocation>
</comment>
<evidence type="ECO:0000313" key="15">
    <source>
        <dbReference type="EMBL" id="KAG7365517.1"/>
    </source>
</evidence>
<dbReference type="Pfam" id="PF01764">
    <property type="entry name" value="Lipase_3"/>
    <property type="match status" value="1"/>
</dbReference>